<proteinExistence type="predicted"/>
<evidence type="ECO:0000313" key="5">
    <source>
        <dbReference type="EMBL" id="CAH2098592.1"/>
    </source>
</evidence>
<dbReference type="InterPro" id="IPR051217">
    <property type="entry name" value="Insect_Cuticle_Struc_Prot"/>
</dbReference>
<dbReference type="GO" id="GO:0031012">
    <property type="term" value="C:extracellular matrix"/>
    <property type="evidence" value="ECO:0007669"/>
    <property type="project" value="TreeGrafter"/>
</dbReference>
<evidence type="ECO:0000256" key="1">
    <source>
        <dbReference type="ARBA" id="ARBA00022460"/>
    </source>
</evidence>
<reference evidence="5" key="1">
    <citation type="submission" date="2022-03" db="EMBL/GenBank/DDBJ databases">
        <authorList>
            <person name="Tunstrom K."/>
        </authorList>
    </citation>
    <scope>NUCLEOTIDE SEQUENCE</scope>
</reference>
<dbReference type="Pfam" id="PF00379">
    <property type="entry name" value="Chitin_bind_4"/>
    <property type="match status" value="1"/>
</dbReference>
<dbReference type="EMBL" id="CAKOGL010000020">
    <property type="protein sequence ID" value="CAH2098592.1"/>
    <property type="molecule type" value="Genomic_DNA"/>
</dbReference>
<dbReference type="PROSITE" id="PS51155">
    <property type="entry name" value="CHIT_BIND_RR_2"/>
    <property type="match status" value="1"/>
</dbReference>
<accession>A0AAU9UHL2</accession>
<name>A0AAU9UHL2_EUPED</name>
<evidence type="ECO:0008006" key="7">
    <source>
        <dbReference type="Google" id="ProtNLM"/>
    </source>
</evidence>
<feature type="region of interest" description="Disordered" evidence="4">
    <location>
        <begin position="91"/>
        <end position="110"/>
    </location>
</feature>
<dbReference type="PRINTS" id="PR00947">
    <property type="entry name" value="CUTICLE"/>
</dbReference>
<gene>
    <name evidence="5" type="ORF">EEDITHA_LOCUS13692</name>
</gene>
<sequence length="110" mass="12582">MWESPKSYEFGYSVKDAKTGNDYDRREMSDGNVVRGEYRVQLPDGRTQIVTYHADWRTGFHADVRYEGEARYPESSNQGYNYNAPDFTGSLTGFQSNTGYKPAYGPPGYH</sequence>
<dbReference type="PROSITE" id="PS00233">
    <property type="entry name" value="CHIT_BIND_RR_1"/>
    <property type="match status" value="1"/>
</dbReference>
<evidence type="ECO:0000256" key="3">
    <source>
        <dbReference type="PROSITE-ProRule" id="PRU00497"/>
    </source>
</evidence>
<dbReference type="InterPro" id="IPR031311">
    <property type="entry name" value="CHIT_BIND_RR_consensus"/>
</dbReference>
<evidence type="ECO:0000256" key="2">
    <source>
        <dbReference type="ARBA" id="ARBA00022729"/>
    </source>
</evidence>
<dbReference type="GO" id="GO:0042302">
    <property type="term" value="F:structural constituent of cuticle"/>
    <property type="evidence" value="ECO:0007669"/>
    <property type="project" value="UniProtKB-UniRule"/>
</dbReference>
<evidence type="ECO:0000256" key="4">
    <source>
        <dbReference type="SAM" id="MobiDB-lite"/>
    </source>
</evidence>
<dbReference type="Proteomes" id="UP001153954">
    <property type="component" value="Unassembled WGS sequence"/>
</dbReference>
<organism evidence="5 6">
    <name type="scientific">Euphydryas editha</name>
    <name type="common">Edith's checkerspot</name>
    <dbReference type="NCBI Taxonomy" id="104508"/>
    <lineage>
        <taxon>Eukaryota</taxon>
        <taxon>Metazoa</taxon>
        <taxon>Ecdysozoa</taxon>
        <taxon>Arthropoda</taxon>
        <taxon>Hexapoda</taxon>
        <taxon>Insecta</taxon>
        <taxon>Pterygota</taxon>
        <taxon>Neoptera</taxon>
        <taxon>Endopterygota</taxon>
        <taxon>Lepidoptera</taxon>
        <taxon>Glossata</taxon>
        <taxon>Ditrysia</taxon>
        <taxon>Papilionoidea</taxon>
        <taxon>Nymphalidae</taxon>
        <taxon>Nymphalinae</taxon>
        <taxon>Euphydryas</taxon>
    </lineage>
</organism>
<dbReference type="GO" id="GO:0005615">
    <property type="term" value="C:extracellular space"/>
    <property type="evidence" value="ECO:0007669"/>
    <property type="project" value="TreeGrafter"/>
</dbReference>
<keyword evidence="1 3" id="KW-0193">Cuticle</keyword>
<dbReference type="AlphaFoldDB" id="A0AAU9UHL2"/>
<evidence type="ECO:0000313" key="6">
    <source>
        <dbReference type="Proteomes" id="UP001153954"/>
    </source>
</evidence>
<dbReference type="InterPro" id="IPR000618">
    <property type="entry name" value="Insect_cuticle"/>
</dbReference>
<keyword evidence="6" id="KW-1185">Reference proteome</keyword>
<comment type="caution">
    <text evidence="5">The sequence shown here is derived from an EMBL/GenBank/DDBJ whole genome shotgun (WGS) entry which is preliminary data.</text>
</comment>
<keyword evidence="2" id="KW-0732">Signal</keyword>
<dbReference type="PANTHER" id="PTHR12236">
    <property type="entry name" value="STRUCTURAL CONTITUENT OF CUTICLE"/>
    <property type="match status" value="1"/>
</dbReference>
<dbReference type="PANTHER" id="PTHR12236:SF79">
    <property type="entry name" value="CUTICULAR PROTEIN 50CB-RELATED"/>
    <property type="match status" value="1"/>
</dbReference>
<protein>
    <recommendedName>
        <fullName evidence="7">Pro-resilin</fullName>
    </recommendedName>
</protein>